<feature type="region of interest" description="Disordered" evidence="6">
    <location>
        <begin position="621"/>
        <end position="705"/>
    </location>
</feature>
<dbReference type="Pfam" id="PF03635">
    <property type="entry name" value="Vps35"/>
    <property type="match status" value="2"/>
</dbReference>
<dbReference type="GO" id="GO:0042147">
    <property type="term" value="P:retrograde transport, endosome to Golgi"/>
    <property type="evidence" value="ECO:0007669"/>
    <property type="project" value="InterPro"/>
</dbReference>
<evidence type="ECO:0000256" key="5">
    <source>
        <dbReference type="ARBA" id="ARBA00023136"/>
    </source>
</evidence>
<accession>A0A835Z7F2</accession>
<dbReference type="EMBL" id="JAFCMP010000096">
    <property type="protein sequence ID" value="KAG5187057.1"/>
    <property type="molecule type" value="Genomic_DNA"/>
</dbReference>
<feature type="region of interest" description="Disordered" evidence="6">
    <location>
        <begin position="717"/>
        <end position="768"/>
    </location>
</feature>
<feature type="compositionally biased region" description="Pro residues" evidence="6">
    <location>
        <begin position="624"/>
        <end position="645"/>
    </location>
</feature>
<keyword evidence="4" id="KW-0653">Protein transport</keyword>
<dbReference type="GO" id="GO:0030906">
    <property type="term" value="C:retromer, cargo-selective complex"/>
    <property type="evidence" value="ECO:0007669"/>
    <property type="project" value="InterPro"/>
</dbReference>
<name>A0A835Z7F2_9STRA</name>
<evidence type="ECO:0000256" key="4">
    <source>
        <dbReference type="ARBA" id="ARBA00022927"/>
    </source>
</evidence>
<dbReference type="PANTHER" id="PTHR11099:SF0">
    <property type="entry name" value="VACUOLAR PROTEIN SORTING-ASSOCIATED PROTEIN 35"/>
    <property type="match status" value="1"/>
</dbReference>
<feature type="compositionally biased region" description="Low complexity" evidence="6">
    <location>
        <begin position="646"/>
        <end position="660"/>
    </location>
</feature>
<feature type="compositionally biased region" description="Low complexity" evidence="6">
    <location>
        <begin position="717"/>
        <end position="742"/>
    </location>
</feature>
<dbReference type="GO" id="GO:0006886">
    <property type="term" value="P:intracellular protein transport"/>
    <property type="evidence" value="ECO:0007669"/>
    <property type="project" value="TreeGrafter"/>
</dbReference>
<sequence length="1096" mass="115310">MAPAPRSAEAQIEEAEAARQRALLADCGKRVQEHAGYMRRAIDGGDVSAAVDRAADLVRELKVATLAPKTYFELYLQVAAQLRYLEEFFLVLNAKGTPMVQLYEHVQACAQVLPRLYLLCTVGSCYIRSGEAPAHAVLSDLLEMAKGVQQPMRGLFLRFYLSQVTKDKLPDTGTPYEGEGGSASATAAPAQLTARASCASVRSAATVELEQFKGAPANRVNAQLIARPARIRLRNGLSARSVSDCLEFVLENFAESNRLWVRMHAQAAVKDKRRRERERRDLRVLVGTNLERLSELEGVDAEMYKTAVLPRVLDQVVTCRDTIAQSYLMDCIVQGFPDEFHIHALPVFLESLLKLKEKVRVRLILESLMQRLSKYAETDGSALPGDASTFTQLNDCVARLIQERPSMDLAEIVLLQGSLLEFASRCYPSTIAYVDHCLGVAAQAVAVRTQDVQLSDAAVDALQRLLLAPLRSLGTQALSLERFAPLLGLLPWAGRAVVARALLTSVVALSEPLSDPDTVDRLLGMMAPLLVDPPVPPGAMPPLPPPAGTAAMEDVVADQQLAARLVHLIPRDDTDAAFEVMLTVRRHFGRGGETRIRHTLVPLVFAALALAQEARRVELAAAAAPPPPPAPSPPPLLLPSPPPGAATPQAAAAAPQQRADAGGGGGSGVSTPAAPQPKTIPSPIPSPPRSPAAAAAADDNGDGTQGAAVAELTAANAHGSPHSAAAAAAAEAEQETASPATSMVEVASEEAAQPADGEAADGGGAAAAALESPAVPPAAQAAAAAAPAPATPPAAAAAASSPQAAAVLAVAAAKAATVAAASPGADEDGAAAAEAAAAAAAPAVSPLKYGSRKMFQFVHETVTAMAPMFPAASLRLFLQCAIAADRAGFPAIAYEFVSQACILYEDELTEARAQASHTLNLAVSAVTALVGALTSCSGFNAADWEALAAKTAQYGVRLLRKPDQSRAVAMCSHLFWAAEDDAGAHFKRDARRVLECLQRALKIADGCMAGGTNVVLFVEVLNLYVYYFEHGNADVAEKYISRLVQLVRDQLQSMEPSPAKTQAEVFFRNTVASIVAKRSHPDVPEELRLKFAAVAL</sequence>
<proteinExistence type="inferred from homology"/>
<evidence type="ECO:0000256" key="2">
    <source>
        <dbReference type="ARBA" id="ARBA00006536"/>
    </source>
</evidence>
<dbReference type="InterPro" id="IPR042491">
    <property type="entry name" value="Vps35_C"/>
</dbReference>
<dbReference type="OrthoDB" id="10258141at2759"/>
<keyword evidence="8" id="KW-1185">Reference proteome</keyword>
<reference evidence="7" key="1">
    <citation type="submission" date="2021-02" db="EMBL/GenBank/DDBJ databases">
        <title>First Annotated Genome of the Yellow-green Alga Tribonema minus.</title>
        <authorList>
            <person name="Mahan K.M."/>
        </authorList>
    </citation>
    <scope>NUCLEOTIDE SEQUENCE</scope>
    <source>
        <strain evidence="7">UTEX B ZZ1240</strain>
    </source>
</reference>
<comment type="similarity">
    <text evidence="2">Belongs to the VPS35 family.</text>
</comment>
<dbReference type="PANTHER" id="PTHR11099">
    <property type="entry name" value="VACUOLAR SORTING PROTEIN 35"/>
    <property type="match status" value="1"/>
</dbReference>
<gene>
    <name evidence="7" type="ORF">JKP88DRAFT_267946</name>
</gene>
<keyword evidence="5" id="KW-0472">Membrane</keyword>
<comment type="subcellular location">
    <subcellularLocation>
        <location evidence="1">Membrane</location>
        <topology evidence="1">Peripheral membrane protein</topology>
    </subcellularLocation>
</comment>
<dbReference type="Proteomes" id="UP000664859">
    <property type="component" value="Unassembled WGS sequence"/>
</dbReference>
<dbReference type="GO" id="GO:0005829">
    <property type="term" value="C:cytosol"/>
    <property type="evidence" value="ECO:0007669"/>
    <property type="project" value="GOC"/>
</dbReference>
<evidence type="ECO:0000256" key="6">
    <source>
        <dbReference type="SAM" id="MobiDB-lite"/>
    </source>
</evidence>
<dbReference type="AlphaFoldDB" id="A0A835Z7F2"/>
<dbReference type="Gene3D" id="1.25.40.660">
    <property type="entry name" value="Vacuolar protein sorting-associated protein 35, helical subcomplex Vps35-C"/>
    <property type="match status" value="2"/>
</dbReference>
<evidence type="ECO:0000256" key="3">
    <source>
        <dbReference type="ARBA" id="ARBA00022448"/>
    </source>
</evidence>
<protein>
    <submittedName>
        <fullName evidence="7">Vacuolar protein sorting-associated protein 35</fullName>
    </submittedName>
</protein>
<evidence type="ECO:0000256" key="1">
    <source>
        <dbReference type="ARBA" id="ARBA00004170"/>
    </source>
</evidence>
<feature type="compositionally biased region" description="Pro residues" evidence="6">
    <location>
        <begin position="674"/>
        <end position="690"/>
    </location>
</feature>
<evidence type="ECO:0000313" key="7">
    <source>
        <dbReference type="EMBL" id="KAG5187057.1"/>
    </source>
</evidence>
<dbReference type="GO" id="GO:0005770">
    <property type="term" value="C:late endosome"/>
    <property type="evidence" value="ECO:0007669"/>
    <property type="project" value="TreeGrafter"/>
</dbReference>
<organism evidence="7 8">
    <name type="scientific">Tribonema minus</name>
    <dbReference type="NCBI Taxonomy" id="303371"/>
    <lineage>
        <taxon>Eukaryota</taxon>
        <taxon>Sar</taxon>
        <taxon>Stramenopiles</taxon>
        <taxon>Ochrophyta</taxon>
        <taxon>PX clade</taxon>
        <taxon>Xanthophyceae</taxon>
        <taxon>Tribonematales</taxon>
        <taxon>Tribonemataceae</taxon>
        <taxon>Tribonema</taxon>
    </lineage>
</organism>
<keyword evidence="3" id="KW-0813">Transport</keyword>
<comment type="caution">
    <text evidence="7">The sequence shown here is derived from an EMBL/GenBank/DDBJ whole genome shotgun (WGS) entry which is preliminary data.</text>
</comment>
<evidence type="ECO:0000313" key="8">
    <source>
        <dbReference type="Proteomes" id="UP000664859"/>
    </source>
</evidence>
<dbReference type="InterPro" id="IPR005378">
    <property type="entry name" value="Vps35"/>
</dbReference>